<proteinExistence type="inferred from homology"/>
<dbReference type="GO" id="GO:0000287">
    <property type="term" value="F:magnesium ion binding"/>
    <property type="evidence" value="ECO:0007669"/>
    <property type="project" value="UniProtKB-ARBA"/>
</dbReference>
<accession>A0A1H4XEC4</accession>
<evidence type="ECO:0000313" key="6">
    <source>
        <dbReference type="EMBL" id="SED03248.1"/>
    </source>
</evidence>
<comment type="similarity">
    <text evidence="4">Belongs to the BCKDHA family.</text>
</comment>
<dbReference type="CDD" id="cd02000">
    <property type="entry name" value="TPP_E1_PDC_ADC_BCADC"/>
    <property type="match status" value="1"/>
</dbReference>
<dbReference type="PANTHER" id="PTHR43380:SF1">
    <property type="entry name" value="2-OXOISOVALERATE DEHYDROGENASE SUBUNIT ALPHA, MITOCHONDRIAL"/>
    <property type="match status" value="1"/>
</dbReference>
<comment type="function">
    <text evidence="4">The branched-chain alpha-keto dehydrogenase complex catalyzes the overall conversion of alpha-keto acids to acyl-CoA and CO(2). It contains multiple copies of three enzymatic components: branched-chain alpha-keto acid decarboxylase (E1), lipoamide acyltransferase (E2) and lipoamide dehydrogenase (E3).</text>
</comment>
<name>A0A1H4XEC4_RHOJO</name>
<dbReference type="GO" id="GO:0003863">
    <property type="term" value="F:branched-chain 2-oxo acid dehydrogenase activity"/>
    <property type="evidence" value="ECO:0007669"/>
    <property type="project" value="UniProtKB-EC"/>
</dbReference>
<comment type="catalytic activity">
    <reaction evidence="4">
        <text>N(6)-[(R)-lipoyl]-L-lysyl-[protein] + 3-methyl-2-oxobutanoate + H(+) = N(6)-[(R)-S(8)-2-methylpropanoyldihydrolipoyl]-L-lysyl-[protein] + CO2</text>
        <dbReference type="Rhea" id="RHEA:13457"/>
        <dbReference type="Rhea" id="RHEA-COMP:10474"/>
        <dbReference type="Rhea" id="RHEA-COMP:10497"/>
        <dbReference type="ChEBI" id="CHEBI:11851"/>
        <dbReference type="ChEBI" id="CHEBI:15378"/>
        <dbReference type="ChEBI" id="CHEBI:16526"/>
        <dbReference type="ChEBI" id="CHEBI:83099"/>
        <dbReference type="ChEBI" id="CHEBI:83142"/>
        <dbReference type="EC" id="1.2.4.4"/>
    </reaction>
</comment>
<gene>
    <name evidence="6" type="ORF">SAMN04490220_3284</name>
</gene>
<reference evidence="7" key="1">
    <citation type="submission" date="2016-10" db="EMBL/GenBank/DDBJ databases">
        <authorList>
            <person name="Varghese N."/>
        </authorList>
    </citation>
    <scope>NUCLEOTIDE SEQUENCE [LARGE SCALE GENOMIC DNA]</scope>
    <source>
        <strain evidence="7">DSM 44719</strain>
    </source>
</reference>
<evidence type="ECO:0000256" key="4">
    <source>
        <dbReference type="RuleBase" id="RU365014"/>
    </source>
</evidence>
<sequence>MGRVLTAIADTLPPTAEKDVMNGTNTPNASASAHVLTPVRILDENGMLVGEPPQIEPERLRAMLRLMMLGRRLDQKAISLQRRGKLGTYPPLSGQEAAAVGTAYAMDAEIDHFVPQYREQLTMLHWGLPLSTYLLQRMGHPAGSALPSHGRLWPQQVALGAHLPHAVGLAWGMRLQGKSGVVLTQFGDGASNEGDFHEACNIAGVRRAPLVMVCQNNGWAISVPWHEQSAAESVALRAAGYGFPGIAVDGNDVLAVYTAVADARTRAEAGDGPTLIEARCHRLGAHSTADDPKRYRPADFDDQAARVDPIHRFRAYLVGLGLWDDTADADTIAWCDDQIVTAVAEFDATPPPDPGQMLQHLYAEPDMRLRRQQEELRSSIEENR</sequence>
<dbReference type="Pfam" id="PF00676">
    <property type="entry name" value="E1_dh"/>
    <property type="match status" value="1"/>
</dbReference>
<dbReference type="Proteomes" id="UP000183407">
    <property type="component" value="Unassembled WGS sequence"/>
</dbReference>
<dbReference type="InterPro" id="IPR050771">
    <property type="entry name" value="Alpha-ketoacid_DH_E1_comp"/>
</dbReference>
<comment type="cofactor">
    <cofactor evidence="1 4">
        <name>thiamine diphosphate</name>
        <dbReference type="ChEBI" id="CHEBI:58937"/>
    </cofactor>
</comment>
<dbReference type="AlphaFoldDB" id="A0A1H4XEC4"/>
<evidence type="ECO:0000256" key="1">
    <source>
        <dbReference type="ARBA" id="ARBA00001964"/>
    </source>
</evidence>
<organism evidence="6 7">
    <name type="scientific">Rhodococcus jostii</name>
    <dbReference type="NCBI Taxonomy" id="132919"/>
    <lineage>
        <taxon>Bacteria</taxon>
        <taxon>Bacillati</taxon>
        <taxon>Actinomycetota</taxon>
        <taxon>Actinomycetes</taxon>
        <taxon>Mycobacteriales</taxon>
        <taxon>Nocardiaceae</taxon>
        <taxon>Rhodococcus</taxon>
    </lineage>
</organism>
<dbReference type="PANTHER" id="PTHR43380">
    <property type="entry name" value="2-OXOISOVALERATE DEHYDROGENASE SUBUNIT ALPHA, MITOCHONDRIAL"/>
    <property type="match status" value="1"/>
</dbReference>
<dbReference type="InterPro" id="IPR029061">
    <property type="entry name" value="THDP-binding"/>
</dbReference>
<dbReference type="GO" id="GO:0009083">
    <property type="term" value="P:branched-chain amino acid catabolic process"/>
    <property type="evidence" value="ECO:0007669"/>
    <property type="project" value="TreeGrafter"/>
</dbReference>
<evidence type="ECO:0000313" key="7">
    <source>
        <dbReference type="Proteomes" id="UP000183407"/>
    </source>
</evidence>
<dbReference type="InterPro" id="IPR001017">
    <property type="entry name" value="DH_E1"/>
</dbReference>
<keyword evidence="2 4" id="KW-0560">Oxidoreductase</keyword>
<dbReference type="EC" id="1.2.4.4" evidence="4"/>
<dbReference type="Gene3D" id="3.40.50.970">
    <property type="match status" value="1"/>
</dbReference>
<keyword evidence="6" id="KW-0670">Pyruvate</keyword>
<dbReference type="SUPFAM" id="SSF52518">
    <property type="entry name" value="Thiamin diphosphate-binding fold (THDP-binding)"/>
    <property type="match status" value="1"/>
</dbReference>
<keyword evidence="3 4" id="KW-0786">Thiamine pyrophosphate</keyword>
<evidence type="ECO:0000259" key="5">
    <source>
        <dbReference type="Pfam" id="PF00676"/>
    </source>
</evidence>
<feature type="domain" description="Dehydrogenase E1 component" evidence="5">
    <location>
        <begin position="65"/>
        <end position="354"/>
    </location>
</feature>
<evidence type="ECO:0000256" key="3">
    <source>
        <dbReference type="ARBA" id="ARBA00023052"/>
    </source>
</evidence>
<evidence type="ECO:0000256" key="2">
    <source>
        <dbReference type="ARBA" id="ARBA00023002"/>
    </source>
</evidence>
<dbReference type="EMBL" id="FNTL01000004">
    <property type="protein sequence ID" value="SED03248.1"/>
    <property type="molecule type" value="Genomic_DNA"/>
</dbReference>
<protein>
    <recommendedName>
        <fullName evidence="4">2-oxoisovalerate dehydrogenase subunit alpha</fullName>
        <ecNumber evidence="4">1.2.4.4</ecNumber>
    </recommendedName>
    <alternativeName>
        <fullName evidence="4">Branched-chain alpha-keto acid dehydrogenase E1 component alpha chain</fullName>
    </alternativeName>
</protein>